<evidence type="ECO:0000313" key="3">
    <source>
        <dbReference type="Proteomes" id="UP001367508"/>
    </source>
</evidence>
<comment type="caution">
    <text evidence="2">The sequence shown here is derived from an EMBL/GenBank/DDBJ whole genome shotgun (WGS) entry which is preliminary data.</text>
</comment>
<evidence type="ECO:0000313" key="2">
    <source>
        <dbReference type="EMBL" id="KAK7323936.1"/>
    </source>
</evidence>
<reference evidence="2 3" key="1">
    <citation type="submission" date="2024-01" db="EMBL/GenBank/DDBJ databases">
        <title>The genomes of 5 underutilized Papilionoideae crops provide insights into root nodulation and disease resistanc.</title>
        <authorList>
            <person name="Jiang F."/>
        </authorList>
    </citation>
    <scope>NUCLEOTIDE SEQUENCE [LARGE SCALE GENOMIC DNA]</scope>
    <source>
        <strain evidence="2">LVBAO_FW01</strain>
        <tissue evidence="2">Leaves</tissue>
    </source>
</reference>
<accession>A0AAN9KVS7</accession>
<sequence>MGKTVFVHAGTKRGFPALSKGKTVFVHVGTKREFPEFSKGKMVFVQAGTKWEFLELSMGKTVFVHAGTKQQLWRNWRVALQLNENLRGPMVPNIGTAAGDPSRSSSSSTPATARHHQTLPDFVRPAFSGVSDVDRNLPEASSTSNKFNRDFQASVW</sequence>
<gene>
    <name evidence="2" type="ORF">VNO77_27438</name>
</gene>
<feature type="compositionally biased region" description="Low complexity" evidence="1">
    <location>
        <begin position="101"/>
        <end position="112"/>
    </location>
</feature>
<keyword evidence="3" id="KW-1185">Reference proteome</keyword>
<dbReference type="AlphaFoldDB" id="A0AAN9KVS7"/>
<proteinExistence type="predicted"/>
<evidence type="ECO:0000256" key="1">
    <source>
        <dbReference type="SAM" id="MobiDB-lite"/>
    </source>
</evidence>
<protein>
    <submittedName>
        <fullName evidence="2">Uncharacterized protein</fullName>
    </submittedName>
</protein>
<dbReference type="EMBL" id="JAYMYQ010000006">
    <property type="protein sequence ID" value="KAK7323936.1"/>
    <property type="molecule type" value="Genomic_DNA"/>
</dbReference>
<organism evidence="2 3">
    <name type="scientific">Canavalia gladiata</name>
    <name type="common">Sword bean</name>
    <name type="synonym">Dolichos gladiatus</name>
    <dbReference type="NCBI Taxonomy" id="3824"/>
    <lineage>
        <taxon>Eukaryota</taxon>
        <taxon>Viridiplantae</taxon>
        <taxon>Streptophyta</taxon>
        <taxon>Embryophyta</taxon>
        <taxon>Tracheophyta</taxon>
        <taxon>Spermatophyta</taxon>
        <taxon>Magnoliopsida</taxon>
        <taxon>eudicotyledons</taxon>
        <taxon>Gunneridae</taxon>
        <taxon>Pentapetalae</taxon>
        <taxon>rosids</taxon>
        <taxon>fabids</taxon>
        <taxon>Fabales</taxon>
        <taxon>Fabaceae</taxon>
        <taxon>Papilionoideae</taxon>
        <taxon>50 kb inversion clade</taxon>
        <taxon>NPAAA clade</taxon>
        <taxon>indigoferoid/millettioid clade</taxon>
        <taxon>Phaseoleae</taxon>
        <taxon>Canavalia</taxon>
    </lineage>
</organism>
<name>A0AAN9KVS7_CANGL</name>
<dbReference type="Proteomes" id="UP001367508">
    <property type="component" value="Unassembled WGS sequence"/>
</dbReference>
<feature type="region of interest" description="Disordered" evidence="1">
    <location>
        <begin position="92"/>
        <end position="118"/>
    </location>
</feature>